<keyword evidence="2" id="KW-1185">Reference proteome</keyword>
<accession>A0A8F5BZD6</accession>
<evidence type="ECO:0000313" key="1">
    <source>
        <dbReference type="EMBL" id="QXJ34267.1"/>
    </source>
</evidence>
<gene>
    <name evidence="1" type="ORF">J5U22_00813</name>
</gene>
<dbReference type="AlphaFoldDB" id="A0A8F5BZD6"/>
<evidence type="ECO:0000313" key="2">
    <source>
        <dbReference type="Proteomes" id="UP000694036"/>
    </source>
</evidence>
<organism evidence="1 2">
    <name type="scientific">Saccharolobus shibatae</name>
    <dbReference type="NCBI Taxonomy" id="2286"/>
    <lineage>
        <taxon>Archaea</taxon>
        <taxon>Thermoproteota</taxon>
        <taxon>Thermoprotei</taxon>
        <taxon>Sulfolobales</taxon>
        <taxon>Sulfolobaceae</taxon>
        <taxon>Saccharolobus</taxon>
    </lineage>
</organism>
<evidence type="ECO:0008006" key="3">
    <source>
        <dbReference type="Google" id="ProtNLM"/>
    </source>
</evidence>
<proteinExistence type="predicted"/>
<dbReference type="GeneID" id="65556251"/>
<protein>
    <recommendedName>
        <fullName evidence="3">HEPN domain-containing protein</fullName>
    </recommendedName>
</protein>
<sequence length="71" mass="8241">MKLFATLTPNFVIRITNNDRLRELLDKETSTLDLIRQAYIGARYLPYDYSKNSVIATLRLVRVILNELGLL</sequence>
<dbReference type="EMBL" id="CP077713">
    <property type="protein sequence ID" value="QXJ34267.1"/>
    <property type="molecule type" value="Genomic_DNA"/>
</dbReference>
<name>A0A8F5BZD6_9CREN</name>
<reference evidence="1 2" key="1">
    <citation type="journal article" date="2021" name="Environ. Microbiol.">
        <title>New insights into the diversity and evolution of the archaeal mobilome from three complete genomes of Saccharolobus shibatae.</title>
        <authorList>
            <person name="Medvedeva S."/>
            <person name="Brandt D."/>
            <person name="Cvirkaite-Krupovic V."/>
            <person name="Liu Y."/>
            <person name="Severinov K."/>
            <person name="Ishino S."/>
            <person name="Ishino Y."/>
            <person name="Prangishvili D."/>
            <person name="Kalinowski J."/>
            <person name="Krupovic M."/>
        </authorList>
    </citation>
    <scope>NUCLEOTIDE SEQUENCE [LARGE SCALE GENOMIC DNA]</scope>
    <source>
        <strain evidence="1 2">S38A</strain>
    </source>
</reference>
<dbReference type="RefSeq" id="WP_218259562.1">
    <property type="nucleotide sequence ID" value="NZ_CP077713.1"/>
</dbReference>
<dbReference type="Proteomes" id="UP000694036">
    <property type="component" value="Chromosome"/>
</dbReference>